<dbReference type="RefSeq" id="WP_184193819.1">
    <property type="nucleotide sequence ID" value="NZ_JACIIV010000001.1"/>
</dbReference>
<dbReference type="PANTHER" id="PTHR46157">
    <property type="entry name" value="K(+) EFFLUX ANTIPORTER 3, CHLOROPLASTIC"/>
    <property type="match status" value="1"/>
</dbReference>
<proteinExistence type="predicted"/>
<evidence type="ECO:0000256" key="8">
    <source>
        <dbReference type="ARBA" id="ARBA00023065"/>
    </source>
</evidence>
<accession>A0A841L4U9</accession>
<dbReference type="Pfam" id="PF00999">
    <property type="entry name" value="Na_H_Exchanger"/>
    <property type="match status" value="1"/>
</dbReference>
<dbReference type="FunFam" id="3.40.50.720:FF:000036">
    <property type="entry name" value="Glutathione-regulated potassium-efflux system protein KefB"/>
    <property type="match status" value="1"/>
</dbReference>
<keyword evidence="7 10" id="KW-1133">Transmembrane helix</keyword>
<keyword evidence="6" id="KW-0630">Potassium</keyword>
<sequence length="587" mass="60914">MATGLDSVNFSDIAVVIGAAGLVIPAFAALRISPVIGFILVGILVGPFGFGALKSALPFLTPLTISNSDALFALAEMGVALLLFALGLELSADRIRTMRRIVFGLGSAQMAVCTVVIALLLAPFLLGLSTTVALALCLALSSTAVGLQLLSSSGKLGTQAGRTAFGILLFQDIALAPILLIFSAGAAVDGFAASLAVSALALGIIILGSRLLLPPLLLQAARTRRPELFLAAALVILIASGSIAHAAGLSPAIGTLTAGIMLAETEYRRQIEAAILPFQGLLLGVFLIWVGMRLDLPAVLDEPLLIIGGVIAVCTVKAGLIYALMRRARRSRGVAGHVALLLAGPSETSLILFGAATTLGIIAGQTAAVALLVIGFSLSIVPLLGLLGQRVERYFGTDAPEGHVAPTETSAGRTVIIGFGRVGRLVAAMLDTHGQPYLAVDSDPDTVIRLGRAGKSVIYGDARRPDLLDALNLGDARAVVLTIDANETLDTLVRLIRERHPELCVVVRARDADHASSLYRSGATDAVPETVESSLQLAEAVLVDLGVPMGPVIASIHEKRAELRVGIQRAVGDRPGRSFRSARSRKS</sequence>
<dbReference type="PROSITE" id="PS51201">
    <property type="entry name" value="RCK_N"/>
    <property type="match status" value="1"/>
</dbReference>
<feature type="transmembrane region" description="Helical" evidence="10">
    <location>
        <begin position="368"/>
        <end position="387"/>
    </location>
</feature>
<dbReference type="GO" id="GO:0006813">
    <property type="term" value="P:potassium ion transport"/>
    <property type="evidence" value="ECO:0007669"/>
    <property type="project" value="UniProtKB-KW"/>
</dbReference>
<comment type="subcellular location">
    <subcellularLocation>
        <location evidence="1">Endomembrane system</location>
        <topology evidence="1">Multi-pass membrane protein</topology>
    </subcellularLocation>
</comment>
<dbReference type="PANTHER" id="PTHR46157:SF4">
    <property type="entry name" value="K(+) EFFLUX ANTIPORTER 3, CHLOROPLASTIC"/>
    <property type="match status" value="1"/>
</dbReference>
<dbReference type="EMBL" id="JACIIV010000001">
    <property type="protein sequence ID" value="MBB6225993.1"/>
    <property type="molecule type" value="Genomic_DNA"/>
</dbReference>
<gene>
    <name evidence="12" type="ORF">FHS79_000144</name>
</gene>
<evidence type="ECO:0000256" key="10">
    <source>
        <dbReference type="SAM" id="Phobius"/>
    </source>
</evidence>
<feature type="transmembrane region" description="Helical" evidence="10">
    <location>
        <begin position="337"/>
        <end position="362"/>
    </location>
</feature>
<dbReference type="InterPro" id="IPR036291">
    <property type="entry name" value="NAD(P)-bd_dom_sf"/>
</dbReference>
<name>A0A841L4U9_9SPHN</name>
<dbReference type="GO" id="GO:0015297">
    <property type="term" value="F:antiporter activity"/>
    <property type="evidence" value="ECO:0007669"/>
    <property type="project" value="UniProtKB-KW"/>
</dbReference>
<feature type="transmembrane region" description="Helical" evidence="10">
    <location>
        <begin position="304"/>
        <end position="325"/>
    </location>
</feature>
<evidence type="ECO:0000256" key="3">
    <source>
        <dbReference type="ARBA" id="ARBA00022449"/>
    </source>
</evidence>
<protein>
    <submittedName>
        <fullName evidence="12">CPA2 family monovalent cation:H+ antiporter-2</fullName>
    </submittedName>
</protein>
<keyword evidence="9 10" id="KW-0472">Membrane</keyword>
<comment type="caution">
    <text evidence="12">The sequence shown here is derived from an EMBL/GenBank/DDBJ whole genome shotgun (WGS) entry which is preliminary data.</text>
</comment>
<dbReference type="GO" id="GO:0005886">
    <property type="term" value="C:plasma membrane"/>
    <property type="evidence" value="ECO:0007669"/>
    <property type="project" value="TreeGrafter"/>
</dbReference>
<evidence type="ECO:0000256" key="6">
    <source>
        <dbReference type="ARBA" id="ARBA00022958"/>
    </source>
</evidence>
<feature type="transmembrane region" description="Helical" evidence="10">
    <location>
        <begin position="191"/>
        <end position="213"/>
    </location>
</feature>
<feature type="domain" description="RCK N-terminal" evidence="11">
    <location>
        <begin position="411"/>
        <end position="528"/>
    </location>
</feature>
<evidence type="ECO:0000259" key="11">
    <source>
        <dbReference type="PROSITE" id="PS51201"/>
    </source>
</evidence>
<dbReference type="SUPFAM" id="SSF51735">
    <property type="entry name" value="NAD(P)-binding Rossmann-fold domains"/>
    <property type="match status" value="1"/>
</dbReference>
<dbReference type="GO" id="GO:0012505">
    <property type="term" value="C:endomembrane system"/>
    <property type="evidence" value="ECO:0007669"/>
    <property type="project" value="UniProtKB-SubCell"/>
</dbReference>
<dbReference type="Gene3D" id="3.40.50.720">
    <property type="entry name" value="NAD(P)-binding Rossmann-like Domain"/>
    <property type="match status" value="1"/>
</dbReference>
<dbReference type="Gene3D" id="1.20.1530.20">
    <property type="match status" value="1"/>
</dbReference>
<organism evidence="12 13">
    <name type="scientific">Polymorphobacter multimanifer</name>
    <dbReference type="NCBI Taxonomy" id="1070431"/>
    <lineage>
        <taxon>Bacteria</taxon>
        <taxon>Pseudomonadati</taxon>
        <taxon>Pseudomonadota</taxon>
        <taxon>Alphaproteobacteria</taxon>
        <taxon>Sphingomonadales</taxon>
        <taxon>Sphingosinicellaceae</taxon>
        <taxon>Polymorphobacter</taxon>
    </lineage>
</organism>
<evidence type="ECO:0000256" key="2">
    <source>
        <dbReference type="ARBA" id="ARBA00022448"/>
    </source>
</evidence>
<evidence type="ECO:0000256" key="7">
    <source>
        <dbReference type="ARBA" id="ARBA00022989"/>
    </source>
</evidence>
<evidence type="ECO:0000256" key="4">
    <source>
        <dbReference type="ARBA" id="ARBA00022538"/>
    </source>
</evidence>
<keyword evidence="2" id="KW-0813">Transport</keyword>
<keyword evidence="4" id="KW-0633">Potassium transport</keyword>
<feature type="transmembrane region" description="Helical" evidence="10">
    <location>
        <begin position="71"/>
        <end position="90"/>
    </location>
</feature>
<evidence type="ECO:0000313" key="12">
    <source>
        <dbReference type="EMBL" id="MBB6225993.1"/>
    </source>
</evidence>
<reference evidence="12 13" key="1">
    <citation type="submission" date="2020-08" db="EMBL/GenBank/DDBJ databases">
        <title>Genomic Encyclopedia of Type Strains, Phase IV (KMG-IV): sequencing the most valuable type-strain genomes for metagenomic binning, comparative biology and taxonomic classification.</title>
        <authorList>
            <person name="Goeker M."/>
        </authorList>
    </citation>
    <scope>NUCLEOTIDE SEQUENCE [LARGE SCALE GENOMIC DNA]</scope>
    <source>
        <strain evidence="12 13">DSM 102189</strain>
    </source>
</reference>
<dbReference type="GO" id="GO:1902600">
    <property type="term" value="P:proton transmembrane transport"/>
    <property type="evidence" value="ECO:0007669"/>
    <property type="project" value="InterPro"/>
</dbReference>
<keyword evidence="13" id="KW-1185">Reference proteome</keyword>
<keyword evidence="8" id="KW-0406">Ion transport</keyword>
<feature type="transmembrane region" description="Helical" evidence="10">
    <location>
        <begin position="274"/>
        <end position="292"/>
    </location>
</feature>
<dbReference type="Proteomes" id="UP000538147">
    <property type="component" value="Unassembled WGS sequence"/>
</dbReference>
<feature type="transmembrane region" description="Helical" evidence="10">
    <location>
        <begin position="13"/>
        <end position="30"/>
    </location>
</feature>
<evidence type="ECO:0000313" key="13">
    <source>
        <dbReference type="Proteomes" id="UP000538147"/>
    </source>
</evidence>
<dbReference type="InterPro" id="IPR006153">
    <property type="entry name" value="Cation/H_exchanger_TM"/>
</dbReference>
<dbReference type="InterPro" id="IPR038770">
    <property type="entry name" value="Na+/solute_symporter_sf"/>
</dbReference>
<feature type="transmembrane region" description="Helical" evidence="10">
    <location>
        <begin position="163"/>
        <end position="185"/>
    </location>
</feature>
<evidence type="ECO:0000256" key="9">
    <source>
        <dbReference type="ARBA" id="ARBA00023136"/>
    </source>
</evidence>
<feature type="transmembrane region" description="Helical" evidence="10">
    <location>
        <begin position="102"/>
        <end position="126"/>
    </location>
</feature>
<dbReference type="AlphaFoldDB" id="A0A841L4U9"/>
<keyword evidence="3" id="KW-0050">Antiport</keyword>
<dbReference type="Pfam" id="PF02254">
    <property type="entry name" value="TrkA_N"/>
    <property type="match status" value="1"/>
</dbReference>
<feature type="transmembrane region" description="Helical" evidence="10">
    <location>
        <begin position="225"/>
        <end position="243"/>
    </location>
</feature>
<dbReference type="InterPro" id="IPR003148">
    <property type="entry name" value="RCK_N"/>
</dbReference>
<feature type="transmembrane region" description="Helical" evidence="10">
    <location>
        <begin position="37"/>
        <end position="59"/>
    </location>
</feature>
<evidence type="ECO:0000256" key="5">
    <source>
        <dbReference type="ARBA" id="ARBA00022692"/>
    </source>
</evidence>
<keyword evidence="5 10" id="KW-0812">Transmembrane</keyword>
<evidence type="ECO:0000256" key="1">
    <source>
        <dbReference type="ARBA" id="ARBA00004127"/>
    </source>
</evidence>